<proteinExistence type="predicted"/>
<organism evidence="1 2">
    <name type="scientific">Gossypium stocksii</name>
    <dbReference type="NCBI Taxonomy" id="47602"/>
    <lineage>
        <taxon>Eukaryota</taxon>
        <taxon>Viridiplantae</taxon>
        <taxon>Streptophyta</taxon>
        <taxon>Embryophyta</taxon>
        <taxon>Tracheophyta</taxon>
        <taxon>Spermatophyta</taxon>
        <taxon>Magnoliopsida</taxon>
        <taxon>eudicotyledons</taxon>
        <taxon>Gunneridae</taxon>
        <taxon>Pentapetalae</taxon>
        <taxon>rosids</taxon>
        <taxon>malvids</taxon>
        <taxon>Malvales</taxon>
        <taxon>Malvaceae</taxon>
        <taxon>Malvoideae</taxon>
        <taxon>Gossypium</taxon>
    </lineage>
</organism>
<evidence type="ECO:0000313" key="2">
    <source>
        <dbReference type="Proteomes" id="UP000828251"/>
    </source>
</evidence>
<dbReference type="OrthoDB" id="996639at2759"/>
<protein>
    <submittedName>
        <fullName evidence="1">Uncharacterized protein</fullName>
    </submittedName>
</protein>
<dbReference type="AlphaFoldDB" id="A0A9D3UC52"/>
<name>A0A9D3UC52_9ROSI</name>
<evidence type="ECO:0000313" key="1">
    <source>
        <dbReference type="EMBL" id="KAH1037905.1"/>
    </source>
</evidence>
<accession>A0A9D3UC52</accession>
<dbReference type="EMBL" id="JAIQCV010000012">
    <property type="protein sequence ID" value="KAH1037905.1"/>
    <property type="molecule type" value="Genomic_DNA"/>
</dbReference>
<sequence>MLSTLEGKVAKLEGSVGNMKESYEVAKEHTLDRDSGRDELKKLTERDGVLEAMIMTLKEEIEAMVTTLNEQIDELKGELVVFRTVVGKGVLGATRKHNMDVSKPKEFKRMRSTRDVDNFLWGME</sequence>
<keyword evidence="2" id="KW-1185">Reference proteome</keyword>
<dbReference type="Proteomes" id="UP000828251">
    <property type="component" value="Unassembled WGS sequence"/>
</dbReference>
<reference evidence="1 2" key="1">
    <citation type="journal article" date="2021" name="Plant Biotechnol. J.">
        <title>Multi-omics assisted identification of the key and species-specific regulatory components of drought-tolerant mechanisms in Gossypium stocksii.</title>
        <authorList>
            <person name="Yu D."/>
            <person name="Ke L."/>
            <person name="Zhang D."/>
            <person name="Wu Y."/>
            <person name="Sun Y."/>
            <person name="Mei J."/>
            <person name="Sun J."/>
            <person name="Sun Y."/>
        </authorList>
    </citation>
    <scope>NUCLEOTIDE SEQUENCE [LARGE SCALE GENOMIC DNA]</scope>
    <source>
        <strain evidence="2">cv. E1</strain>
        <tissue evidence="1">Leaf</tissue>
    </source>
</reference>
<gene>
    <name evidence="1" type="ORF">J1N35_039648</name>
</gene>
<comment type="caution">
    <text evidence="1">The sequence shown here is derived from an EMBL/GenBank/DDBJ whole genome shotgun (WGS) entry which is preliminary data.</text>
</comment>